<gene>
    <name evidence="4" type="ORF">SAMN05444422_10837</name>
</gene>
<evidence type="ECO:0000259" key="3">
    <source>
        <dbReference type="Pfam" id="PF07411"/>
    </source>
</evidence>
<organism evidence="4 5">
    <name type="scientific">Natronobacterium haloterrestre</name>
    <name type="common">Halobiforma haloterrestris</name>
    <dbReference type="NCBI Taxonomy" id="148448"/>
    <lineage>
        <taxon>Archaea</taxon>
        <taxon>Methanobacteriati</taxon>
        <taxon>Methanobacteriota</taxon>
        <taxon>Stenosarchaea group</taxon>
        <taxon>Halobacteria</taxon>
        <taxon>Halobacteriales</taxon>
        <taxon>Natrialbaceae</taxon>
        <taxon>Natronobacterium</taxon>
    </lineage>
</organism>
<evidence type="ECO:0000313" key="4">
    <source>
        <dbReference type="EMBL" id="SFC41142.1"/>
    </source>
</evidence>
<feature type="region of interest" description="Disordered" evidence="1">
    <location>
        <begin position="16"/>
        <end position="44"/>
    </location>
</feature>
<accession>A0A1I1IZL8</accession>
<keyword evidence="2" id="KW-0812">Transmembrane</keyword>
<protein>
    <submittedName>
        <fullName evidence="4">Uncharacterized conserved protein YegP, UPF0339 family</fullName>
    </submittedName>
</protein>
<dbReference type="EMBL" id="FOKW01000008">
    <property type="protein sequence ID" value="SFC41142.1"/>
    <property type="molecule type" value="Genomic_DNA"/>
</dbReference>
<dbReference type="Pfam" id="PF07411">
    <property type="entry name" value="DUF1508"/>
    <property type="match status" value="4"/>
</dbReference>
<sequence>MSLPRAVRRRLRRIGVDGSRPKPWPLRCDRPQGSSLRSRFTNSSSPAFGVVPAGTIGGVQWGERGLEMSPGAAVAVGLLLFAGVAVVVAALTGGRPTSGSGDPDSRETNRKDAEPAADADTETLPSSDHPPIPDEGARVALFREDGDWIWRVFHLEALGESSSGATTQSAATARIERVQEAADGARVRELTEGEEAFRVYADGDGRWQWDLIRADGHRVGTNATEYDERSAATEAVAGLQDHGPDSDCIAVERAAFAIDDHHDGWHWRLVDDERESLAESADGYRSPEEAERAAQTFVEESAAARFPELEAETDELEAEMDGSGAAVGIELYEPSDDGTDKGDDRSEGEADSEGDTGGNWSWRIVDDVDEVVADGTTAFDGRKSAEDEAMAVLESLEEAAVTVAGRPAYERYRTDAGDRYRWRWRLVDETDRVVARSTGADSETGTRRAVDRFAEAAPDAPIREIDGAVYEVHPATDDGETDADRAAAEEGSRGPSEHRDSAPEPEGEAVADGAGLEVDDADPEPSTTGGRRWRWRLVVEGRDVVAASPRDYDDPETATETIDRIRAQANDAEVTEFESAAFRVYESAAGEWRWRLLDEQGAVLADSTAEHDTRNEAAEAMLTLKEQAPDADVIEIETAAFELFASDGEWRWRLIDSAGRCVAEAPSTYPDRAGAREALDRVRDHLEADARTMDGPVFEPYADGDWYWRFVLPTGQPLAVAASGRSTRDDLLEALSDLRETAATAQSYSTGATTVQLSCGDGWRWRVLDRDRDTVVESAGVYADREAARRAVDVLERTGTDAPVFTAAEPVISLERIDGTDSSADTDGESEGEDRRRWRWRLLDADRNEVAVGTESLARATVPDAIEEVRRLAPQADRIDVSGTSFDLVADEGRWRWRFLDEGNTPIATGTVRYESKGAARAAIDEVRGSLESANVFELEGGTFELYEGGGEWGWRLVDECGETLLESTETYETRAAAHEALAAVRAHTPQGEVTVVE</sequence>
<feature type="compositionally biased region" description="Low complexity" evidence="1">
    <location>
        <begin position="34"/>
        <end position="44"/>
    </location>
</feature>
<feature type="compositionally biased region" description="Basic and acidic residues" evidence="1">
    <location>
        <begin position="103"/>
        <end position="114"/>
    </location>
</feature>
<evidence type="ECO:0000313" key="5">
    <source>
        <dbReference type="Proteomes" id="UP000199161"/>
    </source>
</evidence>
<feature type="domain" description="DUF1508" evidence="3">
    <location>
        <begin position="951"/>
        <end position="994"/>
    </location>
</feature>
<reference evidence="5" key="1">
    <citation type="submission" date="2016-10" db="EMBL/GenBank/DDBJ databases">
        <authorList>
            <person name="Varghese N."/>
            <person name="Submissions S."/>
        </authorList>
    </citation>
    <scope>NUCLEOTIDE SEQUENCE [LARGE SCALE GENOMIC DNA]</scope>
    <source>
        <strain evidence="5">DSM 13078</strain>
    </source>
</reference>
<evidence type="ECO:0000256" key="2">
    <source>
        <dbReference type="SAM" id="Phobius"/>
    </source>
</evidence>
<feature type="transmembrane region" description="Helical" evidence="2">
    <location>
        <begin position="72"/>
        <end position="91"/>
    </location>
</feature>
<feature type="domain" description="DUF1508" evidence="3">
    <location>
        <begin position="645"/>
        <end position="687"/>
    </location>
</feature>
<feature type="region of interest" description="Disordered" evidence="1">
    <location>
        <begin position="92"/>
        <end position="135"/>
    </location>
</feature>
<dbReference type="AlphaFoldDB" id="A0A1I1IZL8"/>
<dbReference type="InterPro" id="IPR036913">
    <property type="entry name" value="YegP-like_sf"/>
</dbReference>
<proteinExistence type="predicted"/>
<feature type="region of interest" description="Disordered" evidence="1">
    <location>
        <begin position="474"/>
        <end position="532"/>
    </location>
</feature>
<dbReference type="Gene3D" id="2.30.29.80">
    <property type="match status" value="8"/>
</dbReference>
<evidence type="ECO:0000256" key="1">
    <source>
        <dbReference type="SAM" id="MobiDB-lite"/>
    </source>
</evidence>
<feature type="compositionally biased region" description="Basic and acidic residues" evidence="1">
    <location>
        <begin position="482"/>
        <end position="502"/>
    </location>
</feature>
<name>A0A1I1IZL8_NATHA</name>
<dbReference type="Proteomes" id="UP000199161">
    <property type="component" value="Unassembled WGS sequence"/>
</dbReference>
<dbReference type="RefSeq" id="WP_245758073.1">
    <property type="nucleotide sequence ID" value="NZ_FOKW01000008.1"/>
</dbReference>
<feature type="domain" description="DUF1508" evidence="3">
    <location>
        <begin position="588"/>
        <end position="635"/>
    </location>
</feature>
<keyword evidence="2" id="KW-0472">Membrane</keyword>
<feature type="domain" description="DUF1508" evidence="3">
    <location>
        <begin position="892"/>
        <end position="938"/>
    </location>
</feature>
<keyword evidence="2" id="KW-1133">Transmembrane helix</keyword>
<feature type="region of interest" description="Disordered" evidence="1">
    <location>
        <begin position="330"/>
        <end position="363"/>
    </location>
</feature>
<keyword evidence="5" id="KW-1185">Reference proteome</keyword>
<dbReference type="SUPFAM" id="SSF160113">
    <property type="entry name" value="YegP-like"/>
    <property type="match status" value="9"/>
</dbReference>
<dbReference type="InterPro" id="IPR010879">
    <property type="entry name" value="DUF1508"/>
</dbReference>
<feature type="compositionally biased region" description="Basic and acidic residues" evidence="1">
    <location>
        <begin position="338"/>
        <end position="348"/>
    </location>
</feature>